<accession>A0A0F9S171</accession>
<dbReference type="EMBL" id="LAZR01000622">
    <property type="protein sequence ID" value="KKN62505.1"/>
    <property type="molecule type" value="Genomic_DNA"/>
</dbReference>
<comment type="caution">
    <text evidence="1">The sequence shown here is derived from an EMBL/GenBank/DDBJ whole genome shotgun (WGS) entry which is preliminary data.</text>
</comment>
<evidence type="ECO:0000313" key="1">
    <source>
        <dbReference type="EMBL" id="KKN62505.1"/>
    </source>
</evidence>
<reference evidence="1" key="1">
    <citation type="journal article" date="2015" name="Nature">
        <title>Complex archaea that bridge the gap between prokaryotes and eukaryotes.</title>
        <authorList>
            <person name="Spang A."/>
            <person name="Saw J.H."/>
            <person name="Jorgensen S.L."/>
            <person name="Zaremba-Niedzwiedzka K."/>
            <person name="Martijn J."/>
            <person name="Lind A.E."/>
            <person name="van Eijk R."/>
            <person name="Schleper C."/>
            <person name="Guy L."/>
            <person name="Ettema T.J."/>
        </authorList>
    </citation>
    <scope>NUCLEOTIDE SEQUENCE</scope>
</reference>
<proteinExistence type="predicted"/>
<organism evidence="1">
    <name type="scientific">marine sediment metagenome</name>
    <dbReference type="NCBI Taxonomy" id="412755"/>
    <lineage>
        <taxon>unclassified sequences</taxon>
        <taxon>metagenomes</taxon>
        <taxon>ecological metagenomes</taxon>
    </lineage>
</organism>
<sequence>MLYPKIMEVSTAKATGATYYLVRFWLTAADRAAGKTPFLVEDFVDTTLRPTGTRLIDPDDETKGSEAYDIDLPAAIKDNIKRYIVSAERLGYQGDNTSRKATASMAFKVGGETIRKKGARILKPIVRDQSDPNGVLAKPEVKDMEGKDLDVSLAAVGP</sequence>
<dbReference type="AlphaFoldDB" id="A0A0F9S171"/>
<gene>
    <name evidence="1" type="ORF">LCGC14_0511210</name>
</gene>
<name>A0A0F9S171_9ZZZZ</name>
<protein>
    <submittedName>
        <fullName evidence="1">Uncharacterized protein</fullName>
    </submittedName>
</protein>